<sequence>VMDAVRGQGVEKVTVIAVAGEEGSRRESAVEKAVDSSSSGAQQWAFFPATSSQQSGHEGSTEAGSTYREDSTEACLEACPEPRYLDDEDEHSEVSLPMPEEMQWSFFAHYNWMGNVQLETTEDSRVATRLQKAKQDRQAERDLQAPSGPLGRLVSWRRSTGQGGA</sequence>
<protein>
    <submittedName>
        <fullName evidence="2">Uncharacterized protein</fullName>
    </submittedName>
</protein>
<feature type="region of interest" description="Disordered" evidence="1">
    <location>
        <begin position="127"/>
        <end position="165"/>
    </location>
</feature>
<evidence type="ECO:0000313" key="2">
    <source>
        <dbReference type="EMBL" id="CAE8591692.1"/>
    </source>
</evidence>
<organism evidence="2 3">
    <name type="scientific">Polarella glacialis</name>
    <name type="common">Dinoflagellate</name>
    <dbReference type="NCBI Taxonomy" id="89957"/>
    <lineage>
        <taxon>Eukaryota</taxon>
        <taxon>Sar</taxon>
        <taxon>Alveolata</taxon>
        <taxon>Dinophyceae</taxon>
        <taxon>Suessiales</taxon>
        <taxon>Suessiaceae</taxon>
        <taxon>Polarella</taxon>
    </lineage>
</organism>
<feature type="compositionally biased region" description="Polar residues" evidence="1">
    <location>
        <begin position="49"/>
        <end position="64"/>
    </location>
</feature>
<feature type="region of interest" description="Disordered" evidence="1">
    <location>
        <begin position="44"/>
        <end position="74"/>
    </location>
</feature>
<accession>A0A813DUT6</accession>
<reference evidence="2" key="1">
    <citation type="submission" date="2021-02" db="EMBL/GenBank/DDBJ databases">
        <authorList>
            <person name="Dougan E. K."/>
            <person name="Rhodes N."/>
            <person name="Thang M."/>
            <person name="Chan C."/>
        </authorList>
    </citation>
    <scope>NUCLEOTIDE SEQUENCE</scope>
</reference>
<feature type="non-terminal residue" evidence="2">
    <location>
        <position position="1"/>
    </location>
</feature>
<dbReference type="AlphaFoldDB" id="A0A813DUT6"/>
<dbReference type="EMBL" id="CAJNNV010005136">
    <property type="protein sequence ID" value="CAE8591692.1"/>
    <property type="molecule type" value="Genomic_DNA"/>
</dbReference>
<feature type="compositionally biased region" description="Basic and acidic residues" evidence="1">
    <location>
        <begin position="133"/>
        <end position="143"/>
    </location>
</feature>
<evidence type="ECO:0000256" key="1">
    <source>
        <dbReference type="SAM" id="MobiDB-lite"/>
    </source>
</evidence>
<name>A0A813DUT6_POLGL</name>
<comment type="caution">
    <text evidence="2">The sequence shown here is derived from an EMBL/GenBank/DDBJ whole genome shotgun (WGS) entry which is preliminary data.</text>
</comment>
<evidence type="ECO:0000313" key="3">
    <source>
        <dbReference type="Proteomes" id="UP000654075"/>
    </source>
</evidence>
<dbReference type="Proteomes" id="UP000654075">
    <property type="component" value="Unassembled WGS sequence"/>
</dbReference>
<keyword evidence="3" id="KW-1185">Reference proteome</keyword>
<gene>
    <name evidence="2" type="ORF">PGLA1383_LOCUS10357</name>
</gene>
<proteinExistence type="predicted"/>